<dbReference type="PANTHER" id="PTHR11848">
    <property type="entry name" value="TGF-BETA FAMILY"/>
    <property type="match status" value="1"/>
</dbReference>
<evidence type="ECO:0000256" key="3">
    <source>
        <dbReference type="ARBA" id="ARBA00022525"/>
    </source>
</evidence>
<proteinExistence type="inferred from homology"/>
<comment type="similarity">
    <text evidence="2 6">Belongs to the TGF-beta family.</text>
</comment>
<comment type="caution">
    <text evidence="9">The sequence shown here is derived from an EMBL/GenBank/DDBJ whole genome shotgun (WGS) entry which is preliminary data.</text>
</comment>
<dbReference type="InterPro" id="IPR001111">
    <property type="entry name" value="TGF-b_propeptide"/>
</dbReference>
<dbReference type="Gene3D" id="2.60.120.970">
    <property type="match status" value="1"/>
</dbReference>
<sequence length="351" mass="41163">QLDNVTQFIFDLNVIKRSESVINAELHLFKRRTKYDIRYDISEIYSISHQSSISAKILLDNIVSGWQNFPITDVLLRTIEYSKNNSYFGLTVKPLIIRKDEQLKNIPFLQKFSIYTPFIIVYSNDSKSESIFEEFIPSNLEKSASIYKDFEEDVQNRNNREQKQQKNIVQETSVFDFSDTDILQLSRKKRSGRKLFNSLRNRYQHYSTNTTQKSTTTIVDNNLLLDFDLKNDSNTYESSFLHQDQKCSVKPFVFDFSDIGWSDWIFEPKQYLANICSGSCEFQHIRSSKSTNHALLQSMIRRLNVRSDTELPAICCAPEKYLSLPIFYKSSEQNFLIRLLPNMIIDSCHCR</sequence>
<dbReference type="EMBL" id="CAJOBA010040910">
    <property type="protein sequence ID" value="CAF4103264.1"/>
    <property type="molecule type" value="Genomic_DNA"/>
</dbReference>
<feature type="domain" description="TGF-beta family profile" evidence="7">
    <location>
        <begin position="229"/>
        <end position="351"/>
    </location>
</feature>
<evidence type="ECO:0000313" key="8">
    <source>
        <dbReference type="EMBL" id="CAF1297866.1"/>
    </source>
</evidence>
<evidence type="ECO:0000313" key="12">
    <source>
        <dbReference type="Proteomes" id="UP000663829"/>
    </source>
</evidence>
<dbReference type="AlphaFoldDB" id="A0A815NCZ0"/>
<dbReference type="GO" id="GO:0005615">
    <property type="term" value="C:extracellular space"/>
    <property type="evidence" value="ECO:0007669"/>
    <property type="project" value="TreeGrafter"/>
</dbReference>
<evidence type="ECO:0000313" key="9">
    <source>
        <dbReference type="EMBL" id="CAF1433060.1"/>
    </source>
</evidence>
<dbReference type="GO" id="GO:0008083">
    <property type="term" value="F:growth factor activity"/>
    <property type="evidence" value="ECO:0007669"/>
    <property type="project" value="UniProtKB-KW"/>
</dbReference>
<reference evidence="9" key="1">
    <citation type="submission" date="2021-02" db="EMBL/GenBank/DDBJ databases">
        <authorList>
            <person name="Nowell W R."/>
        </authorList>
    </citation>
    <scope>NUCLEOTIDE SEQUENCE</scope>
</reference>
<gene>
    <name evidence="9" type="ORF">GPM918_LOCUS34082</name>
    <name evidence="8" type="ORF">OVA965_LOCUS28390</name>
    <name evidence="11" type="ORF">SRO942_LOCUS34779</name>
    <name evidence="10" type="ORF">TMI583_LOCUS29138</name>
</gene>
<name>A0A815NCZ0_9BILA</name>
<evidence type="ECO:0000256" key="5">
    <source>
        <dbReference type="ARBA" id="ARBA00023157"/>
    </source>
</evidence>
<keyword evidence="4 6" id="KW-0339">Growth factor</keyword>
<evidence type="ECO:0000256" key="1">
    <source>
        <dbReference type="ARBA" id="ARBA00004613"/>
    </source>
</evidence>
<dbReference type="PROSITE" id="PS00250">
    <property type="entry name" value="TGF_BETA_1"/>
    <property type="match status" value="1"/>
</dbReference>
<dbReference type="SMART" id="SM00204">
    <property type="entry name" value="TGFB"/>
    <property type="match status" value="1"/>
</dbReference>
<dbReference type="SUPFAM" id="SSF57501">
    <property type="entry name" value="Cystine-knot cytokines"/>
    <property type="match status" value="1"/>
</dbReference>
<dbReference type="Proteomes" id="UP000677228">
    <property type="component" value="Unassembled WGS sequence"/>
</dbReference>
<accession>A0A815NCZ0</accession>
<keyword evidence="3" id="KW-0964">Secreted</keyword>
<dbReference type="InterPro" id="IPR001839">
    <property type="entry name" value="TGF-b_C"/>
</dbReference>
<dbReference type="OrthoDB" id="5987191at2759"/>
<dbReference type="Gene3D" id="2.10.90.10">
    <property type="entry name" value="Cystine-knot cytokines"/>
    <property type="match status" value="1"/>
</dbReference>
<feature type="non-terminal residue" evidence="9">
    <location>
        <position position="1"/>
    </location>
</feature>
<evidence type="ECO:0000256" key="4">
    <source>
        <dbReference type="ARBA" id="ARBA00023030"/>
    </source>
</evidence>
<evidence type="ECO:0000313" key="10">
    <source>
        <dbReference type="EMBL" id="CAF4103264.1"/>
    </source>
</evidence>
<dbReference type="InterPro" id="IPR015615">
    <property type="entry name" value="TGF-beta-rel"/>
</dbReference>
<dbReference type="Pfam" id="PF00688">
    <property type="entry name" value="TGFb_propeptide"/>
    <property type="match status" value="1"/>
</dbReference>
<evidence type="ECO:0000256" key="2">
    <source>
        <dbReference type="ARBA" id="ARBA00006656"/>
    </source>
</evidence>
<evidence type="ECO:0000259" key="7">
    <source>
        <dbReference type="PROSITE" id="PS51362"/>
    </source>
</evidence>
<comment type="subcellular location">
    <subcellularLocation>
        <location evidence="1">Secreted</location>
    </subcellularLocation>
</comment>
<dbReference type="Proteomes" id="UP000682733">
    <property type="component" value="Unassembled WGS sequence"/>
</dbReference>
<dbReference type="Proteomes" id="UP000681722">
    <property type="component" value="Unassembled WGS sequence"/>
</dbReference>
<dbReference type="EMBL" id="CAJNOQ010018631">
    <property type="protein sequence ID" value="CAF1433060.1"/>
    <property type="molecule type" value="Genomic_DNA"/>
</dbReference>
<dbReference type="EMBL" id="CAJNOK010019340">
    <property type="protein sequence ID" value="CAF1297866.1"/>
    <property type="molecule type" value="Genomic_DNA"/>
</dbReference>
<dbReference type="InterPro" id="IPR029034">
    <property type="entry name" value="Cystine-knot_cytokine"/>
</dbReference>
<protein>
    <recommendedName>
        <fullName evidence="7">TGF-beta family profile domain-containing protein</fullName>
    </recommendedName>
</protein>
<dbReference type="PANTHER" id="PTHR11848:SF270">
    <property type="entry name" value="BONE MORPHOGENETIC PROTEIN 3-LIKE"/>
    <property type="match status" value="1"/>
</dbReference>
<organism evidence="9 12">
    <name type="scientific">Didymodactylos carnosus</name>
    <dbReference type="NCBI Taxonomy" id="1234261"/>
    <lineage>
        <taxon>Eukaryota</taxon>
        <taxon>Metazoa</taxon>
        <taxon>Spiralia</taxon>
        <taxon>Gnathifera</taxon>
        <taxon>Rotifera</taxon>
        <taxon>Eurotatoria</taxon>
        <taxon>Bdelloidea</taxon>
        <taxon>Philodinida</taxon>
        <taxon>Philodinidae</taxon>
        <taxon>Didymodactylos</taxon>
    </lineage>
</organism>
<keyword evidence="5" id="KW-1015">Disulfide bond</keyword>
<dbReference type="PROSITE" id="PS51362">
    <property type="entry name" value="TGF_BETA_2"/>
    <property type="match status" value="1"/>
</dbReference>
<dbReference type="InterPro" id="IPR017948">
    <property type="entry name" value="TGFb_CS"/>
</dbReference>
<keyword evidence="12" id="KW-1185">Reference proteome</keyword>
<dbReference type="EMBL" id="CAJOBC010084070">
    <property type="protein sequence ID" value="CAF4311271.1"/>
    <property type="molecule type" value="Genomic_DNA"/>
</dbReference>
<dbReference type="GO" id="GO:0005125">
    <property type="term" value="F:cytokine activity"/>
    <property type="evidence" value="ECO:0007669"/>
    <property type="project" value="TreeGrafter"/>
</dbReference>
<dbReference type="Pfam" id="PF00019">
    <property type="entry name" value="TGF_beta"/>
    <property type="match status" value="1"/>
</dbReference>
<evidence type="ECO:0000256" key="6">
    <source>
        <dbReference type="RuleBase" id="RU000354"/>
    </source>
</evidence>
<dbReference type="Proteomes" id="UP000663829">
    <property type="component" value="Unassembled WGS sequence"/>
</dbReference>
<evidence type="ECO:0000313" key="11">
    <source>
        <dbReference type="EMBL" id="CAF4311271.1"/>
    </source>
</evidence>